<feature type="coiled-coil region" evidence="6">
    <location>
        <begin position="204"/>
        <end position="231"/>
    </location>
</feature>
<comment type="pathway">
    <text evidence="1">Pyrimidine metabolism; CTP biosynthesis via de novo pathway; UDP from UMP (UMPK route): step 1/1.</text>
</comment>
<gene>
    <name evidence="10" type="ORF">Syun_016428</name>
</gene>
<evidence type="ECO:0000256" key="4">
    <source>
        <dbReference type="ARBA" id="ARBA00022975"/>
    </source>
</evidence>
<dbReference type="PANTHER" id="PTHR42833:SF1">
    <property type="entry name" value="UMP KINASE"/>
    <property type="match status" value="1"/>
</dbReference>
<reference evidence="10 11" key="1">
    <citation type="submission" date="2024-01" db="EMBL/GenBank/DDBJ databases">
        <title>Genome assemblies of Stephania.</title>
        <authorList>
            <person name="Yang L."/>
        </authorList>
    </citation>
    <scope>NUCLEOTIDE SEQUENCE [LARGE SCALE GENOMIC DNA]</scope>
    <source>
        <strain evidence="10">YNDBR</strain>
        <tissue evidence="10">Leaf</tissue>
    </source>
</reference>
<feature type="compositionally biased region" description="Basic and acidic residues" evidence="7">
    <location>
        <begin position="125"/>
        <end position="135"/>
    </location>
</feature>
<dbReference type="Gene3D" id="3.40.1160.10">
    <property type="entry name" value="Acetylglutamate kinase-like"/>
    <property type="match status" value="1"/>
</dbReference>
<evidence type="ECO:0000256" key="3">
    <source>
        <dbReference type="ARBA" id="ARBA00012899"/>
    </source>
</evidence>
<feature type="domain" description="Aspartate/glutamate/uridylate kinase" evidence="8">
    <location>
        <begin position="317"/>
        <end position="466"/>
    </location>
</feature>
<feature type="compositionally biased region" description="Acidic residues" evidence="7">
    <location>
        <begin position="101"/>
        <end position="114"/>
    </location>
</feature>
<dbReference type="InterPro" id="IPR001048">
    <property type="entry name" value="Asp/Glu/Uridylate_kinase"/>
</dbReference>
<dbReference type="GO" id="GO:0006225">
    <property type="term" value="P:UDP biosynthetic process"/>
    <property type="evidence" value="ECO:0007669"/>
    <property type="project" value="TreeGrafter"/>
</dbReference>
<dbReference type="Pfam" id="PF13837">
    <property type="entry name" value="Myb_DNA-bind_4"/>
    <property type="match status" value="1"/>
</dbReference>
<comment type="similarity">
    <text evidence="2">Belongs to the UMP kinase family.</text>
</comment>
<evidence type="ECO:0000256" key="5">
    <source>
        <dbReference type="ARBA" id="ARBA00032092"/>
    </source>
</evidence>
<dbReference type="InterPro" id="IPR044822">
    <property type="entry name" value="Myb_DNA-bind_4"/>
</dbReference>
<proteinExistence type="inferred from homology"/>
<organism evidence="10 11">
    <name type="scientific">Stephania yunnanensis</name>
    <dbReference type="NCBI Taxonomy" id="152371"/>
    <lineage>
        <taxon>Eukaryota</taxon>
        <taxon>Viridiplantae</taxon>
        <taxon>Streptophyta</taxon>
        <taxon>Embryophyta</taxon>
        <taxon>Tracheophyta</taxon>
        <taxon>Spermatophyta</taxon>
        <taxon>Magnoliopsida</taxon>
        <taxon>Ranunculales</taxon>
        <taxon>Menispermaceae</taxon>
        <taxon>Menispermoideae</taxon>
        <taxon>Cissampelideae</taxon>
        <taxon>Stephania</taxon>
    </lineage>
</organism>
<evidence type="ECO:0000256" key="7">
    <source>
        <dbReference type="SAM" id="MobiDB-lite"/>
    </source>
</evidence>
<sequence length="469" mass="51176">MASVDDVDDFTLLTTDPSNHHHRPPPPHNHHHHNHHHHHAFNPHRFVAKATPIHTHPPPPQIPDGSSPKSLPPPPAAAAEEEDDPAAEDTYADAAGFCGQFDDDASNPFEDESADPTKSRATNSRLEKRKDRDELSDGGTPYYKRSKSMEYRVDCRKDREEWSDSAIGSLLDAYTEKYEQLNRGNLRGRDWEEVAAVVSARCEKSKAGKSVDQCKNKVDNLKKRYKVELQRMISSGSPVSHWIWFKKIEQIFNNSSSSSKAVSDDDNGKSVAGSGGSGGNAGSVIRQARRYPAAANVPAGLVNNLNSKMLANPRWRRVVFKISGAALAGNGSQSIDPKVAMLIAREVAIACRRGVEVAIVVGGRNFFCGESWVTATGLDRPTACQIGMMATVMNAVLLQSALEKLNVQTRVQTAFPMPEVAEPYSKRRAIRHLEKGRVVIFGGIGAGMGNPLFTTDTAAALRAAEVSSM</sequence>
<dbReference type="EC" id="2.7.4.22" evidence="3"/>
<comment type="caution">
    <text evidence="10">The sequence shown here is derived from an EMBL/GenBank/DDBJ whole genome shotgun (WGS) entry which is preliminary data.</text>
</comment>
<feature type="compositionally biased region" description="Acidic residues" evidence="7">
    <location>
        <begin position="79"/>
        <end position="91"/>
    </location>
</feature>
<name>A0AAP0P4W4_9MAGN</name>
<evidence type="ECO:0000313" key="11">
    <source>
        <dbReference type="Proteomes" id="UP001420932"/>
    </source>
</evidence>
<evidence type="ECO:0000256" key="2">
    <source>
        <dbReference type="ARBA" id="ARBA00007614"/>
    </source>
</evidence>
<evidence type="ECO:0000256" key="6">
    <source>
        <dbReference type="SAM" id="Coils"/>
    </source>
</evidence>
<evidence type="ECO:0000259" key="9">
    <source>
        <dbReference type="Pfam" id="PF13837"/>
    </source>
</evidence>
<dbReference type="AlphaFoldDB" id="A0AAP0P4W4"/>
<keyword evidence="4" id="KW-0665">Pyrimidine biosynthesis</keyword>
<protein>
    <recommendedName>
        <fullName evidence="3">UMP kinase</fullName>
        <ecNumber evidence="3">2.7.4.22</ecNumber>
    </recommendedName>
    <alternativeName>
        <fullName evidence="5">Uridine monophosphate kinase</fullName>
    </alternativeName>
</protein>
<dbReference type="EMBL" id="JBBNAF010000007">
    <property type="protein sequence ID" value="KAK9127631.1"/>
    <property type="molecule type" value="Genomic_DNA"/>
</dbReference>
<evidence type="ECO:0000313" key="10">
    <source>
        <dbReference type="EMBL" id="KAK9127631.1"/>
    </source>
</evidence>
<dbReference type="FunFam" id="1.10.10.60:FF:000238">
    <property type="entry name" value="Aspartate/glutamate/uridylate kinase family protein"/>
    <property type="match status" value="1"/>
</dbReference>
<dbReference type="Proteomes" id="UP001420932">
    <property type="component" value="Unassembled WGS sequence"/>
</dbReference>
<feature type="compositionally biased region" description="Basic residues" evidence="7">
    <location>
        <begin position="20"/>
        <end position="42"/>
    </location>
</feature>
<evidence type="ECO:0000256" key="1">
    <source>
        <dbReference type="ARBA" id="ARBA00004791"/>
    </source>
</evidence>
<dbReference type="GO" id="GO:0033862">
    <property type="term" value="F:UMP kinase activity"/>
    <property type="evidence" value="ECO:0007669"/>
    <property type="project" value="UniProtKB-EC"/>
</dbReference>
<dbReference type="PANTHER" id="PTHR42833">
    <property type="entry name" value="URIDYLATE KINASE"/>
    <property type="match status" value="1"/>
</dbReference>
<keyword evidence="11" id="KW-1185">Reference proteome</keyword>
<feature type="region of interest" description="Disordered" evidence="7">
    <location>
        <begin position="1"/>
        <end position="143"/>
    </location>
</feature>
<keyword evidence="6" id="KW-0175">Coiled coil</keyword>
<evidence type="ECO:0000259" key="8">
    <source>
        <dbReference type="Pfam" id="PF00696"/>
    </source>
</evidence>
<dbReference type="InterPro" id="IPR036393">
    <property type="entry name" value="AceGlu_kinase-like_sf"/>
</dbReference>
<feature type="region of interest" description="Disordered" evidence="7">
    <location>
        <begin position="257"/>
        <end position="281"/>
    </location>
</feature>
<feature type="domain" description="Myb/SANT-like DNA-binding" evidence="9">
    <location>
        <begin position="159"/>
        <end position="251"/>
    </location>
</feature>
<dbReference type="Pfam" id="PF00696">
    <property type="entry name" value="AA_kinase"/>
    <property type="match status" value="1"/>
</dbReference>
<dbReference type="SUPFAM" id="SSF53633">
    <property type="entry name" value="Carbamate kinase-like"/>
    <property type="match status" value="1"/>
</dbReference>
<dbReference type="Gene3D" id="1.10.10.60">
    <property type="entry name" value="Homeodomain-like"/>
    <property type="match status" value="1"/>
</dbReference>
<accession>A0AAP0P4W4</accession>